<organism evidence="2 3">
    <name type="scientific">Proteiniclasticum sediminis</name>
    <dbReference type="NCBI Taxonomy" id="2804028"/>
    <lineage>
        <taxon>Bacteria</taxon>
        <taxon>Bacillati</taxon>
        <taxon>Bacillota</taxon>
        <taxon>Clostridia</taxon>
        <taxon>Eubacteriales</taxon>
        <taxon>Clostridiaceae</taxon>
        <taxon>Proteiniclasticum</taxon>
    </lineage>
</organism>
<dbReference type="Proteomes" id="UP000675379">
    <property type="component" value="Unassembled WGS sequence"/>
</dbReference>
<dbReference type="InterPro" id="IPR041854">
    <property type="entry name" value="BFD-like_2Fe2S-bd_dom_sf"/>
</dbReference>
<evidence type="ECO:0000259" key="1">
    <source>
        <dbReference type="Pfam" id="PF04324"/>
    </source>
</evidence>
<dbReference type="RefSeq" id="WP_211801542.1">
    <property type="nucleotide sequence ID" value="NZ_JAGSCS010000011.1"/>
</dbReference>
<proteinExistence type="predicted"/>
<name>A0A941CPS9_9CLOT</name>
<evidence type="ECO:0000313" key="3">
    <source>
        <dbReference type="Proteomes" id="UP000675379"/>
    </source>
</evidence>
<evidence type="ECO:0000313" key="2">
    <source>
        <dbReference type="EMBL" id="MBR0576525.1"/>
    </source>
</evidence>
<protein>
    <submittedName>
        <fullName evidence="2">(2Fe-2S)-binding protein</fullName>
    </submittedName>
</protein>
<comment type="caution">
    <text evidence="2">The sequence shown here is derived from an EMBL/GenBank/DDBJ whole genome shotgun (WGS) entry which is preliminary data.</text>
</comment>
<dbReference type="InterPro" id="IPR007419">
    <property type="entry name" value="BFD-like_2Fe2S-bd_dom"/>
</dbReference>
<keyword evidence="3" id="KW-1185">Reference proteome</keyword>
<dbReference type="AlphaFoldDB" id="A0A941CPS9"/>
<feature type="domain" description="BFD-like [2Fe-2S]-binding" evidence="1">
    <location>
        <begin position="16"/>
        <end position="67"/>
    </location>
</feature>
<dbReference type="EMBL" id="JAGSCS010000011">
    <property type="protein sequence ID" value="MBR0576525.1"/>
    <property type="molecule type" value="Genomic_DNA"/>
</dbReference>
<gene>
    <name evidence="2" type="ORF">KCG48_09245</name>
</gene>
<sequence>MDNGIQPEILDRITKVCICRAIPRSKIKEAIRSGADSVVKVNALLGSGSGECRGRRCGMKIKILIDEYKAGVWE</sequence>
<dbReference type="Gene3D" id="1.10.10.1100">
    <property type="entry name" value="BFD-like [2Fe-2S]-binding domain"/>
    <property type="match status" value="1"/>
</dbReference>
<dbReference type="Pfam" id="PF04324">
    <property type="entry name" value="Fer2_BFD"/>
    <property type="match status" value="1"/>
</dbReference>
<accession>A0A941CPS9</accession>
<reference evidence="2" key="1">
    <citation type="submission" date="2021-04" db="EMBL/GenBank/DDBJ databases">
        <title>Proteiniclasticum sedimins sp. nov., an obligate anaerobic bacterium isolated from anaerobic sludge.</title>
        <authorList>
            <person name="Liu J."/>
        </authorList>
    </citation>
    <scope>NUCLEOTIDE SEQUENCE</scope>
    <source>
        <strain evidence="2">BAD-10</strain>
    </source>
</reference>